<dbReference type="Gene3D" id="3.30.70.330">
    <property type="match status" value="1"/>
</dbReference>
<dbReference type="InterPro" id="IPR035979">
    <property type="entry name" value="RBD_domain_sf"/>
</dbReference>
<dbReference type="GO" id="GO:0003723">
    <property type="term" value="F:RNA binding"/>
    <property type="evidence" value="ECO:0007669"/>
    <property type="project" value="InterPro"/>
</dbReference>
<evidence type="ECO:0000313" key="2">
    <source>
        <dbReference type="EMBL" id="KAG9328422.1"/>
    </source>
</evidence>
<evidence type="ECO:0000313" key="3">
    <source>
        <dbReference type="Proteomes" id="UP000824540"/>
    </source>
</evidence>
<protein>
    <recommendedName>
        <fullName evidence="1">RRM domain-containing protein</fullName>
    </recommendedName>
</protein>
<dbReference type="SUPFAM" id="SSF54928">
    <property type="entry name" value="RNA-binding domain, RBD"/>
    <property type="match status" value="1"/>
</dbReference>
<keyword evidence="3" id="KW-1185">Reference proteome</keyword>
<dbReference type="Pfam" id="PF00076">
    <property type="entry name" value="RRM_1"/>
    <property type="match status" value="1"/>
</dbReference>
<dbReference type="SMART" id="SM00360">
    <property type="entry name" value="RRM"/>
    <property type="match status" value="1"/>
</dbReference>
<feature type="non-terminal residue" evidence="2">
    <location>
        <position position="164"/>
    </location>
</feature>
<dbReference type="Proteomes" id="UP000824540">
    <property type="component" value="Unassembled WGS sequence"/>
</dbReference>
<dbReference type="AlphaFoldDB" id="A0A8T2MSS0"/>
<feature type="domain" description="RRM" evidence="1">
    <location>
        <begin position="44"/>
        <end position="122"/>
    </location>
</feature>
<dbReference type="EMBL" id="JAFBMS010002256">
    <property type="protein sequence ID" value="KAG9328422.1"/>
    <property type="molecule type" value="Genomic_DNA"/>
</dbReference>
<name>A0A8T2MSS0_9TELE</name>
<dbReference type="InterPro" id="IPR000504">
    <property type="entry name" value="RRM_dom"/>
</dbReference>
<dbReference type="OrthoDB" id="6159137at2759"/>
<organism evidence="2 3">
    <name type="scientific">Albula glossodonta</name>
    <name type="common">roundjaw bonefish</name>
    <dbReference type="NCBI Taxonomy" id="121402"/>
    <lineage>
        <taxon>Eukaryota</taxon>
        <taxon>Metazoa</taxon>
        <taxon>Chordata</taxon>
        <taxon>Craniata</taxon>
        <taxon>Vertebrata</taxon>
        <taxon>Euteleostomi</taxon>
        <taxon>Actinopterygii</taxon>
        <taxon>Neopterygii</taxon>
        <taxon>Teleostei</taxon>
        <taxon>Albuliformes</taxon>
        <taxon>Albulidae</taxon>
        <taxon>Albula</taxon>
    </lineage>
</organism>
<gene>
    <name evidence="2" type="ORF">JZ751_014007</name>
</gene>
<sequence length="164" mass="18247">MPPSESRDPVTMVMDKCSPVAECKYHPSIRQSVPSDHGNRPSDMIWASGALGLHAFRPVAEEVKEYFAQFGQIKKCILPFDKETGFHRGFCRIGYITEEGLHNALQREAHVIEGSRGGLRLTQQCKRCPLASGVVLEIFLSCQLSFTWSCQMLMSQSAAKKGVT</sequence>
<accession>A0A8T2MSS0</accession>
<evidence type="ECO:0000259" key="1">
    <source>
        <dbReference type="SMART" id="SM00360"/>
    </source>
</evidence>
<proteinExistence type="predicted"/>
<comment type="caution">
    <text evidence="2">The sequence shown here is derived from an EMBL/GenBank/DDBJ whole genome shotgun (WGS) entry which is preliminary data.</text>
</comment>
<dbReference type="InterPro" id="IPR012677">
    <property type="entry name" value="Nucleotide-bd_a/b_plait_sf"/>
</dbReference>
<reference evidence="2" key="1">
    <citation type="thesis" date="2021" institute="BYU ScholarsArchive" country="Provo, UT, USA">
        <title>Applications of and Algorithms for Genome Assembly and Genomic Analyses with an Emphasis on Marine Teleosts.</title>
        <authorList>
            <person name="Pickett B.D."/>
        </authorList>
    </citation>
    <scope>NUCLEOTIDE SEQUENCE</scope>
    <source>
        <strain evidence="2">HI-2016</strain>
    </source>
</reference>